<sequence>MTLKTNYSEADVEIGVDEAGRGPMFGRVYIGAVVIPKNSDIDWSIVKDSKKFSSKKKILEAAEFVKAHALHWNVSWEDESTIDRINIRQATLKGMHSCIKTILNECEHATHENTMLLIDGNDFRPYMILGPECELIPINHICIKGGDNEYVAIAAASILAKVHRDEYINDLCEKYPLLSEYYSIDTNKGYGAKVHMEGIKTHGITQWHRRTFGICKIANTNDL</sequence>
<dbReference type="PROSITE" id="PS51975">
    <property type="entry name" value="RNASE_H_2"/>
    <property type="match status" value="1"/>
</dbReference>
<dbReference type="EC" id="3.1.26.4" evidence="6"/>
<name>A0A6C0BVL3_9ZZZZ</name>
<evidence type="ECO:0000256" key="12">
    <source>
        <dbReference type="ARBA" id="ARBA00022801"/>
    </source>
</evidence>
<proteinExistence type="inferred from homology"/>
<dbReference type="EMBL" id="MN739271">
    <property type="protein sequence ID" value="QHS96367.1"/>
    <property type="molecule type" value="Genomic_DNA"/>
</dbReference>
<comment type="similarity">
    <text evidence="5">Belongs to the RNase HII family.</text>
</comment>
<evidence type="ECO:0000313" key="15">
    <source>
        <dbReference type="EMBL" id="QHS96367.1"/>
    </source>
</evidence>
<evidence type="ECO:0000256" key="13">
    <source>
        <dbReference type="ARBA" id="ARBA00023211"/>
    </source>
</evidence>
<dbReference type="SUPFAM" id="SSF53098">
    <property type="entry name" value="Ribonuclease H-like"/>
    <property type="match status" value="1"/>
</dbReference>
<keyword evidence="10" id="KW-0479">Metal-binding</keyword>
<keyword evidence="13" id="KW-0464">Manganese</keyword>
<accession>A0A6C0BVL3</accession>
<dbReference type="InterPro" id="IPR022898">
    <property type="entry name" value="RNase_HII"/>
</dbReference>
<dbReference type="InterPro" id="IPR012337">
    <property type="entry name" value="RNaseH-like_sf"/>
</dbReference>
<keyword evidence="9" id="KW-0540">Nuclease</keyword>
<dbReference type="AlphaFoldDB" id="A0A6C0BVL3"/>
<evidence type="ECO:0000259" key="14">
    <source>
        <dbReference type="PROSITE" id="PS51975"/>
    </source>
</evidence>
<dbReference type="Gene3D" id="3.30.420.10">
    <property type="entry name" value="Ribonuclease H-like superfamily/Ribonuclease H"/>
    <property type="match status" value="1"/>
</dbReference>
<evidence type="ECO:0000256" key="1">
    <source>
        <dbReference type="ARBA" id="ARBA00000077"/>
    </source>
</evidence>
<dbReference type="GO" id="GO:0043137">
    <property type="term" value="P:DNA replication, removal of RNA primer"/>
    <property type="evidence" value="ECO:0007669"/>
    <property type="project" value="TreeGrafter"/>
</dbReference>
<evidence type="ECO:0000256" key="11">
    <source>
        <dbReference type="ARBA" id="ARBA00022759"/>
    </source>
</evidence>
<feature type="domain" description="RNase H type-2" evidence="14">
    <location>
        <begin position="11"/>
        <end position="223"/>
    </location>
</feature>
<dbReference type="InterPro" id="IPR036397">
    <property type="entry name" value="RNaseH_sf"/>
</dbReference>
<protein>
    <recommendedName>
        <fullName evidence="7">Ribonuclease HII</fullName>
        <ecNumber evidence="6">3.1.26.4</ecNumber>
    </recommendedName>
</protein>
<dbReference type="GO" id="GO:0032299">
    <property type="term" value="C:ribonuclease H2 complex"/>
    <property type="evidence" value="ECO:0007669"/>
    <property type="project" value="TreeGrafter"/>
</dbReference>
<comment type="cofactor">
    <cofactor evidence="2">
        <name>Mn(2+)</name>
        <dbReference type="ChEBI" id="CHEBI:29035"/>
    </cofactor>
</comment>
<dbReference type="GO" id="GO:0005737">
    <property type="term" value="C:cytoplasm"/>
    <property type="evidence" value="ECO:0007669"/>
    <property type="project" value="UniProtKB-SubCell"/>
</dbReference>
<evidence type="ECO:0000256" key="3">
    <source>
        <dbReference type="ARBA" id="ARBA00001946"/>
    </source>
</evidence>
<evidence type="ECO:0000256" key="2">
    <source>
        <dbReference type="ARBA" id="ARBA00001936"/>
    </source>
</evidence>
<evidence type="ECO:0000256" key="9">
    <source>
        <dbReference type="ARBA" id="ARBA00022722"/>
    </source>
</evidence>
<dbReference type="GO" id="GO:0003723">
    <property type="term" value="F:RNA binding"/>
    <property type="evidence" value="ECO:0007669"/>
    <property type="project" value="InterPro"/>
</dbReference>
<organism evidence="15">
    <name type="scientific">viral metagenome</name>
    <dbReference type="NCBI Taxonomy" id="1070528"/>
    <lineage>
        <taxon>unclassified sequences</taxon>
        <taxon>metagenomes</taxon>
        <taxon>organismal metagenomes</taxon>
    </lineage>
</organism>
<dbReference type="PANTHER" id="PTHR10954">
    <property type="entry name" value="RIBONUCLEASE H2 SUBUNIT A"/>
    <property type="match status" value="1"/>
</dbReference>
<evidence type="ECO:0000256" key="10">
    <source>
        <dbReference type="ARBA" id="ARBA00022723"/>
    </source>
</evidence>
<evidence type="ECO:0000256" key="5">
    <source>
        <dbReference type="ARBA" id="ARBA00007383"/>
    </source>
</evidence>
<comment type="subcellular location">
    <subcellularLocation>
        <location evidence="4">Cytoplasm</location>
    </subcellularLocation>
</comment>
<comment type="catalytic activity">
    <reaction evidence="1">
        <text>Endonucleolytic cleavage to 5'-phosphomonoester.</text>
        <dbReference type="EC" id="3.1.26.4"/>
    </reaction>
</comment>
<evidence type="ECO:0000256" key="7">
    <source>
        <dbReference type="ARBA" id="ARBA00019179"/>
    </source>
</evidence>
<keyword evidence="12" id="KW-0378">Hydrolase</keyword>
<dbReference type="Pfam" id="PF01351">
    <property type="entry name" value="RNase_HII"/>
    <property type="match status" value="1"/>
</dbReference>
<dbReference type="GO" id="GO:0046872">
    <property type="term" value="F:metal ion binding"/>
    <property type="evidence" value="ECO:0007669"/>
    <property type="project" value="UniProtKB-KW"/>
</dbReference>
<evidence type="ECO:0000256" key="4">
    <source>
        <dbReference type="ARBA" id="ARBA00004496"/>
    </source>
</evidence>
<dbReference type="PANTHER" id="PTHR10954:SF18">
    <property type="entry name" value="RIBONUCLEASE HII"/>
    <property type="match status" value="1"/>
</dbReference>
<keyword evidence="8" id="KW-0963">Cytoplasm</keyword>
<comment type="cofactor">
    <cofactor evidence="3">
        <name>Mg(2+)</name>
        <dbReference type="ChEBI" id="CHEBI:18420"/>
    </cofactor>
</comment>
<dbReference type="InterPro" id="IPR024567">
    <property type="entry name" value="RNase_HII/HIII_dom"/>
</dbReference>
<dbReference type="InterPro" id="IPR001352">
    <property type="entry name" value="RNase_HII/HIII"/>
</dbReference>
<dbReference type="GO" id="GO:0004523">
    <property type="term" value="F:RNA-DNA hybrid ribonuclease activity"/>
    <property type="evidence" value="ECO:0007669"/>
    <property type="project" value="UniProtKB-EC"/>
</dbReference>
<dbReference type="CDD" id="cd07182">
    <property type="entry name" value="RNase_HII_bacteria_HII_like"/>
    <property type="match status" value="1"/>
</dbReference>
<evidence type="ECO:0000256" key="6">
    <source>
        <dbReference type="ARBA" id="ARBA00012180"/>
    </source>
</evidence>
<evidence type="ECO:0000256" key="8">
    <source>
        <dbReference type="ARBA" id="ARBA00022490"/>
    </source>
</evidence>
<reference evidence="15" key="1">
    <citation type="journal article" date="2020" name="Nature">
        <title>Giant virus diversity and host interactions through global metagenomics.</title>
        <authorList>
            <person name="Schulz F."/>
            <person name="Roux S."/>
            <person name="Paez-Espino D."/>
            <person name="Jungbluth S."/>
            <person name="Walsh D.A."/>
            <person name="Denef V.J."/>
            <person name="McMahon K.D."/>
            <person name="Konstantinidis K.T."/>
            <person name="Eloe-Fadrosh E.A."/>
            <person name="Kyrpides N.C."/>
            <person name="Woyke T."/>
        </authorList>
    </citation>
    <scope>NUCLEOTIDE SEQUENCE</scope>
    <source>
        <strain evidence="15">GVMAG-M-3300020166-18</strain>
    </source>
</reference>
<keyword evidence="11" id="KW-0255">Endonuclease</keyword>
<dbReference type="GO" id="GO:0006298">
    <property type="term" value="P:mismatch repair"/>
    <property type="evidence" value="ECO:0007669"/>
    <property type="project" value="TreeGrafter"/>
</dbReference>